<name>A0A1U9KA53_9BACL</name>
<sequence>MPFYSKVDLAKELIQTCDPIDDRMYVLGDSWYTNDKVISACDRRGFFYIGGLKMNAIVYPWEHRSSVKMLAHSLRPEDLHSVTVAGKRYDVFVYEGKVSKINNAQVILSWENGYHPNELPFVLVCTDVSLDPVTVLTYYGKRWEIETGYRYLKENQGFDQYQMRSLKAIRRFWVLQFLAYTYLEIQRDQHQFSTLGEVLHQERQAYLGRLMMYAYEQGLKRVPAKQMLHEFGLTA</sequence>
<dbReference type="GO" id="GO:0004803">
    <property type="term" value="F:transposase activity"/>
    <property type="evidence" value="ECO:0007669"/>
    <property type="project" value="InterPro"/>
</dbReference>
<dbReference type="InterPro" id="IPR012337">
    <property type="entry name" value="RNaseH-like_sf"/>
</dbReference>
<organism evidence="2 3">
    <name type="scientific">Novibacillus thermophilus</name>
    <dbReference type="NCBI Taxonomy" id="1471761"/>
    <lineage>
        <taxon>Bacteria</taxon>
        <taxon>Bacillati</taxon>
        <taxon>Bacillota</taxon>
        <taxon>Bacilli</taxon>
        <taxon>Bacillales</taxon>
        <taxon>Thermoactinomycetaceae</taxon>
        <taxon>Novibacillus</taxon>
    </lineage>
</organism>
<evidence type="ECO:0000259" key="1">
    <source>
        <dbReference type="Pfam" id="PF01609"/>
    </source>
</evidence>
<evidence type="ECO:0000313" key="2">
    <source>
        <dbReference type="EMBL" id="AQS56935.1"/>
    </source>
</evidence>
<dbReference type="EMBL" id="CP019699">
    <property type="protein sequence ID" value="AQS56935.1"/>
    <property type="molecule type" value="Genomic_DNA"/>
</dbReference>
<evidence type="ECO:0000313" key="3">
    <source>
        <dbReference type="Proteomes" id="UP000188603"/>
    </source>
</evidence>
<keyword evidence="3" id="KW-1185">Reference proteome</keyword>
<dbReference type="AlphaFoldDB" id="A0A1U9KA53"/>
<dbReference type="KEGG" id="ntr:B0W44_15440"/>
<reference evidence="2 3" key="1">
    <citation type="journal article" date="2015" name="Int. J. Syst. Evol. Microbiol.">
        <title>Novibacillus thermophilus gen. nov., sp. nov., a Gram-staining-negative and moderately thermophilic member of the family Thermoactinomycetaceae.</title>
        <authorList>
            <person name="Yang G."/>
            <person name="Chen J."/>
            <person name="Zhou S."/>
        </authorList>
    </citation>
    <scope>NUCLEOTIDE SEQUENCE [LARGE SCALE GENOMIC DNA]</scope>
    <source>
        <strain evidence="2 3">SG-1</strain>
    </source>
</reference>
<dbReference type="Pfam" id="PF01609">
    <property type="entry name" value="DDE_Tnp_1"/>
    <property type="match status" value="1"/>
</dbReference>
<dbReference type="GO" id="GO:0006313">
    <property type="term" value="P:DNA transposition"/>
    <property type="evidence" value="ECO:0007669"/>
    <property type="project" value="InterPro"/>
</dbReference>
<dbReference type="SUPFAM" id="SSF53098">
    <property type="entry name" value="Ribonuclease H-like"/>
    <property type="match status" value="1"/>
</dbReference>
<dbReference type="GO" id="GO:0003677">
    <property type="term" value="F:DNA binding"/>
    <property type="evidence" value="ECO:0007669"/>
    <property type="project" value="InterPro"/>
</dbReference>
<protein>
    <recommendedName>
        <fullName evidence="1">Transposase IS4-like domain-containing protein</fullName>
    </recommendedName>
</protein>
<gene>
    <name evidence="2" type="ORF">B0W44_15440</name>
</gene>
<dbReference type="InterPro" id="IPR002559">
    <property type="entry name" value="Transposase_11"/>
</dbReference>
<proteinExistence type="predicted"/>
<dbReference type="Proteomes" id="UP000188603">
    <property type="component" value="Chromosome"/>
</dbReference>
<accession>A0A1U9KA53</accession>
<dbReference type="OrthoDB" id="2519014at2"/>
<feature type="domain" description="Transposase IS4-like" evidence="1">
    <location>
        <begin position="9"/>
        <end position="181"/>
    </location>
</feature>
<dbReference type="STRING" id="1471761.B0W44_15440"/>